<evidence type="ECO:0000313" key="3">
    <source>
        <dbReference type="Proteomes" id="UP000049127"/>
    </source>
</evidence>
<organism evidence="2 3">
    <name type="scientific">Paraclostridium sordellii</name>
    <name type="common">Clostridium sordellii</name>
    <dbReference type="NCBI Taxonomy" id="1505"/>
    <lineage>
        <taxon>Bacteria</taxon>
        <taxon>Bacillati</taxon>
        <taxon>Bacillota</taxon>
        <taxon>Clostridia</taxon>
        <taxon>Peptostreptococcales</taxon>
        <taxon>Peptostreptococcaceae</taxon>
        <taxon>Paraclostridium</taxon>
    </lineage>
</organism>
<protein>
    <submittedName>
        <fullName evidence="2">H-ATPase subunit H</fullName>
    </submittedName>
</protein>
<feature type="coiled-coil region" evidence="1">
    <location>
        <begin position="63"/>
        <end position="101"/>
    </location>
</feature>
<dbReference type="Proteomes" id="UP000049127">
    <property type="component" value="Unassembled WGS sequence"/>
</dbReference>
<name>A0A0C7QYU4_PARSO</name>
<dbReference type="EMBL" id="CEKZ01000014">
    <property type="protein sequence ID" value="CEQ04693.1"/>
    <property type="molecule type" value="Genomic_DNA"/>
</dbReference>
<gene>
    <name evidence="2" type="ORF">R28058_24111</name>
</gene>
<dbReference type="Gene3D" id="1.20.5.620">
    <property type="entry name" value="F1F0 ATP synthase subunit B, membrane domain"/>
    <property type="match status" value="1"/>
</dbReference>
<evidence type="ECO:0000313" key="2">
    <source>
        <dbReference type="EMBL" id="CEQ04693.1"/>
    </source>
</evidence>
<accession>A0A0C7QYU4</accession>
<evidence type="ECO:0000256" key="1">
    <source>
        <dbReference type="SAM" id="Coils"/>
    </source>
</evidence>
<reference evidence="2 3" key="1">
    <citation type="submission" date="2015-01" db="EMBL/GenBank/DDBJ databases">
        <authorList>
            <person name="Aslett A.Martin."/>
            <person name="De Silva Nishadi"/>
        </authorList>
    </citation>
    <scope>NUCLEOTIDE SEQUENCE [LARGE SCALE GENOMIC DNA]</scope>
    <source>
        <strain evidence="2 3">R28058</strain>
    </source>
</reference>
<dbReference type="OrthoDB" id="1690557at2"/>
<dbReference type="AlphaFoldDB" id="A0A0C7QYU4"/>
<proteinExistence type="predicted"/>
<dbReference type="RefSeq" id="WP_055336623.1">
    <property type="nucleotide sequence ID" value="NZ_CDNF01000025.1"/>
</dbReference>
<keyword evidence="1" id="KW-0175">Coiled coil</keyword>
<sequence length="172" mass="19666">MNIDLELMELIEELENSINNASSIPFSHKSGIDKEEVLSIIADIKTILPEEVKQAVWINKERQKILSNANQDAELLIEQANKEAQQIIEKAMKETEDMKKNSEDIIKSYIDSDGLVVEAEEKAKTIIEKAEYTAREIKIGSIRYADDVLEGLQYNLQNIMDEISINRRELSE</sequence>